<evidence type="ECO:0000313" key="13">
    <source>
        <dbReference type="EMBL" id="RZO28010.1"/>
    </source>
</evidence>
<dbReference type="SUPFAM" id="SSF54534">
    <property type="entry name" value="FKBP-like"/>
    <property type="match status" value="1"/>
</dbReference>
<evidence type="ECO:0000256" key="3">
    <source>
        <dbReference type="ARBA" id="ARBA00022519"/>
    </source>
</evidence>
<evidence type="ECO:0000256" key="11">
    <source>
        <dbReference type="PROSITE-ProRule" id="PRU00278"/>
    </source>
</evidence>
<keyword evidence="11" id="KW-0697">Rotamase</keyword>
<keyword evidence="7" id="KW-0143">Chaperone</keyword>
<dbReference type="Pfam" id="PF13616">
    <property type="entry name" value="Rotamase_3"/>
    <property type="match status" value="1"/>
</dbReference>
<protein>
    <recommendedName>
        <fullName evidence="9">Periplasmic chaperone PpiD</fullName>
    </recommendedName>
    <alternativeName>
        <fullName evidence="10">Periplasmic folding chaperone</fullName>
    </alternativeName>
</protein>
<keyword evidence="4" id="KW-0812">Transmembrane</keyword>
<organism evidence="13 14">
    <name type="scientific">SAR86 cluster bacterium</name>
    <dbReference type="NCBI Taxonomy" id="2030880"/>
    <lineage>
        <taxon>Bacteria</taxon>
        <taxon>Pseudomonadati</taxon>
        <taxon>Pseudomonadota</taxon>
        <taxon>Gammaproteobacteria</taxon>
        <taxon>SAR86 cluster</taxon>
    </lineage>
</organism>
<keyword evidence="3" id="KW-0997">Cell inner membrane</keyword>
<accession>A0A520N3G0</accession>
<dbReference type="PROSITE" id="PS50198">
    <property type="entry name" value="PPIC_PPIASE_2"/>
    <property type="match status" value="1"/>
</dbReference>
<dbReference type="GO" id="GO:0005886">
    <property type="term" value="C:plasma membrane"/>
    <property type="evidence" value="ECO:0007669"/>
    <property type="project" value="UniProtKB-SubCell"/>
</dbReference>
<sequence length="624" mass="70338">MMESLRNFLTGPRLIFIVLVCALPFVFLGTGSLTGAFGGSFGSINGEDVTEADLQLASNTAVQRFQSVYGEDFDFDMLDEDVRSESIKQELIVQKVLQAGARSLGFFNENTVTDAKKGIVQNPQFQIEGRFDENVYEAQVNSNGYTKESYIELMTSLLASELYRSSLSGISFATKNEIFDLASLLEKTSDINFIKISYEGLKDQIVNTSTELMDFYDNNQILFFSEEEREFKYIVLDQSDYKGSVIIPDGYLDNSYQDYLSTFDSSAQTRISHIMIDKNNYESSDLAFEKINEVNTLLIDGSNFEEVASQYSEDIVTKDIGGDLDYFESDIFPEEFAKGIENLELNQLSKIIELEDTFHILKVTEINIQEPISEEIIKSDAKNELIETESLALMNDDFNALEDMILNNNSIEEVADSLSKDISESGSVTKSNFNFYISDAKIAEYIFSVDSSINQPYAIEFEDKVIVLAITSITDPSLEPFEQVAEDVADLLSESKAIEKLALMDEELSSIETEDDQNAFIGAYSYISEDTFVDVKRYSSLLPQEILVKIFNSMSGDTFNMNANNGDLYIVNINNFNQLTEDEINSVIEEYNTFGQERLASKMSEIINDDVFESARVNLNNLIF</sequence>
<evidence type="ECO:0000256" key="7">
    <source>
        <dbReference type="ARBA" id="ARBA00023186"/>
    </source>
</evidence>
<comment type="similarity">
    <text evidence="8">Belongs to the PpiD chaperone family.</text>
</comment>
<evidence type="ECO:0000313" key="14">
    <source>
        <dbReference type="Proteomes" id="UP000315283"/>
    </source>
</evidence>
<evidence type="ECO:0000256" key="2">
    <source>
        <dbReference type="ARBA" id="ARBA00022475"/>
    </source>
</evidence>
<gene>
    <name evidence="13" type="ORF">EVA97_03320</name>
</gene>
<evidence type="ECO:0000256" key="5">
    <source>
        <dbReference type="ARBA" id="ARBA00022989"/>
    </source>
</evidence>
<keyword evidence="5" id="KW-1133">Transmembrane helix</keyword>
<proteinExistence type="inferred from homology"/>
<evidence type="ECO:0000259" key="12">
    <source>
        <dbReference type="PROSITE" id="PS50198"/>
    </source>
</evidence>
<dbReference type="PANTHER" id="PTHR47529:SF1">
    <property type="entry name" value="PERIPLASMIC CHAPERONE PPID"/>
    <property type="match status" value="1"/>
</dbReference>
<dbReference type="InterPro" id="IPR052029">
    <property type="entry name" value="PpiD_chaperone"/>
</dbReference>
<dbReference type="Proteomes" id="UP000315283">
    <property type="component" value="Unassembled WGS sequence"/>
</dbReference>
<name>A0A520N3G0_9GAMM</name>
<dbReference type="InterPro" id="IPR000297">
    <property type="entry name" value="PPIase_PpiC"/>
</dbReference>
<dbReference type="SUPFAM" id="SSF109998">
    <property type="entry name" value="Triger factor/SurA peptide-binding domain-like"/>
    <property type="match status" value="1"/>
</dbReference>
<feature type="domain" description="PpiC" evidence="12">
    <location>
        <begin position="266"/>
        <end position="365"/>
    </location>
</feature>
<keyword evidence="6" id="KW-0472">Membrane</keyword>
<comment type="subcellular location">
    <subcellularLocation>
        <location evidence="1">Cell inner membrane</location>
        <topology evidence="1">Single-pass type II membrane protein</topology>
        <orientation evidence="1">Periplasmic side</orientation>
    </subcellularLocation>
</comment>
<evidence type="ECO:0000256" key="8">
    <source>
        <dbReference type="ARBA" id="ARBA00038408"/>
    </source>
</evidence>
<dbReference type="InterPro" id="IPR027304">
    <property type="entry name" value="Trigger_fact/SurA_dom_sf"/>
</dbReference>
<evidence type="ECO:0000256" key="9">
    <source>
        <dbReference type="ARBA" id="ARBA00040743"/>
    </source>
</evidence>
<dbReference type="Pfam" id="PF13624">
    <property type="entry name" value="SurA_N_3"/>
    <property type="match status" value="1"/>
</dbReference>
<dbReference type="PANTHER" id="PTHR47529">
    <property type="entry name" value="PEPTIDYL-PROLYL CIS-TRANS ISOMERASE D"/>
    <property type="match status" value="1"/>
</dbReference>
<keyword evidence="11 13" id="KW-0413">Isomerase</keyword>
<evidence type="ECO:0000256" key="1">
    <source>
        <dbReference type="ARBA" id="ARBA00004382"/>
    </source>
</evidence>
<keyword evidence="2" id="KW-1003">Cell membrane</keyword>
<dbReference type="AlphaFoldDB" id="A0A520N3G0"/>
<dbReference type="EMBL" id="SHBJ01000021">
    <property type="protein sequence ID" value="RZO28010.1"/>
    <property type="molecule type" value="Genomic_DNA"/>
</dbReference>
<dbReference type="GO" id="GO:0003755">
    <property type="term" value="F:peptidyl-prolyl cis-trans isomerase activity"/>
    <property type="evidence" value="ECO:0007669"/>
    <property type="project" value="UniProtKB-KW"/>
</dbReference>
<evidence type="ECO:0000256" key="6">
    <source>
        <dbReference type="ARBA" id="ARBA00023136"/>
    </source>
</evidence>
<reference evidence="13 14" key="1">
    <citation type="submission" date="2019-02" db="EMBL/GenBank/DDBJ databases">
        <title>Prokaryotic population dynamics and viral predation in marine succession experiment using metagenomics: the confinement effect.</title>
        <authorList>
            <person name="Haro-Moreno J.M."/>
            <person name="Rodriguez-Valera F."/>
            <person name="Lopez-Perez M."/>
        </authorList>
    </citation>
    <scope>NUCLEOTIDE SEQUENCE [LARGE SCALE GENOMIC DNA]</scope>
    <source>
        <strain evidence="13">MED-G164</strain>
    </source>
</reference>
<evidence type="ECO:0000256" key="10">
    <source>
        <dbReference type="ARBA" id="ARBA00042775"/>
    </source>
</evidence>
<dbReference type="InterPro" id="IPR046357">
    <property type="entry name" value="PPIase_dom_sf"/>
</dbReference>
<evidence type="ECO:0000256" key="4">
    <source>
        <dbReference type="ARBA" id="ARBA00022692"/>
    </source>
</evidence>
<dbReference type="Gene3D" id="3.10.50.40">
    <property type="match status" value="1"/>
</dbReference>
<comment type="caution">
    <text evidence="13">The sequence shown here is derived from an EMBL/GenBank/DDBJ whole genome shotgun (WGS) entry which is preliminary data.</text>
</comment>